<dbReference type="AlphaFoldDB" id="A0A2H0BRJ6"/>
<dbReference type="Proteomes" id="UP000231581">
    <property type="component" value="Unassembled WGS sequence"/>
</dbReference>
<evidence type="ECO:0000313" key="1">
    <source>
        <dbReference type="EMBL" id="PIP60244.1"/>
    </source>
</evidence>
<name>A0A2H0BRJ6_9BACT</name>
<proteinExistence type="predicted"/>
<dbReference type="EMBL" id="PCSZ01000076">
    <property type="protein sequence ID" value="PIP60244.1"/>
    <property type="molecule type" value="Genomic_DNA"/>
</dbReference>
<sequence>MTKTRLFKIGDPILKTGMYICVPCGFVTEFFEGETFSTCEACLAGTPDGPYDFQNVEDEFWQLYDDYLENPTF</sequence>
<reference evidence="1 2" key="1">
    <citation type="submission" date="2017-09" db="EMBL/GenBank/DDBJ databases">
        <title>Depth-based differentiation of microbial function through sediment-hosted aquifers and enrichment of novel symbionts in the deep terrestrial subsurface.</title>
        <authorList>
            <person name="Probst A.J."/>
            <person name="Ladd B."/>
            <person name="Jarett J.K."/>
            <person name="Geller-Mcgrath D.E."/>
            <person name="Sieber C.M."/>
            <person name="Emerson J.B."/>
            <person name="Anantharaman K."/>
            <person name="Thomas B.C."/>
            <person name="Malmstrom R."/>
            <person name="Stieglmeier M."/>
            <person name="Klingl A."/>
            <person name="Woyke T."/>
            <person name="Ryan C.M."/>
            <person name="Banfield J.F."/>
        </authorList>
    </citation>
    <scope>NUCLEOTIDE SEQUENCE [LARGE SCALE GENOMIC DNA]</scope>
    <source>
        <strain evidence="1">CG22_combo_CG10-13_8_21_14_all_47_17</strain>
    </source>
</reference>
<protein>
    <submittedName>
        <fullName evidence="1">Uncharacterized protein</fullName>
    </submittedName>
</protein>
<organism evidence="1 2">
    <name type="scientific">Candidatus Uhrbacteria bacterium CG22_combo_CG10-13_8_21_14_all_47_17</name>
    <dbReference type="NCBI Taxonomy" id="1975041"/>
    <lineage>
        <taxon>Bacteria</taxon>
        <taxon>Candidatus Uhriibacteriota</taxon>
    </lineage>
</organism>
<comment type="caution">
    <text evidence="1">The sequence shown here is derived from an EMBL/GenBank/DDBJ whole genome shotgun (WGS) entry which is preliminary data.</text>
</comment>
<gene>
    <name evidence="1" type="ORF">COX00_04260</name>
</gene>
<accession>A0A2H0BRJ6</accession>
<evidence type="ECO:0000313" key="2">
    <source>
        <dbReference type="Proteomes" id="UP000231581"/>
    </source>
</evidence>